<accession>A0A5C7EVV7</accession>
<dbReference type="AlphaFoldDB" id="A0A5C7EVV7"/>
<protein>
    <submittedName>
        <fullName evidence="1">Uncharacterized protein</fullName>
    </submittedName>
</protein>
<sequence>MQTTVAALSLPDTELVRRAVADPPHWAGRKILPWDEDAFRAVEPFVVEKYWSGQHSINVFEVVGTQHPDYQGMTWLEFLQQGKRMRQNLALQESNPDYYLEDAVKLPTMYYVAIDGSGWYVAGDGNHRTCIARFMFHRMGRTMLHGVNVESYRTDRHAAEVFRALREMITRKGLPLLAEPYREKLSRDDTGGWMRETYRVGILLRDLAKGTEEVLAPMEAERKLDGIKRENRLRRWWRRIVG</sequence>
<name>A0A5C7EVV7_9PROT</name>
<proteinExistence type="predicted"/>
<comment type="caution">
    <text evidence="1">The sequence shown here is derived from an EMBL/GenBank/DDBJ whole genome shotgun (WGS) entry which is preliminary data.</text>
</comment>
<dbReference type="OrthoDB" id="6624642at2"/>
<dbReference type="EMBL" id="VPFL01000016">
    <property type="protein sequence ID" value="TXF11205.1"/>
    <property type="molecule type" value="Genomic_DNA"/>
</dbReference>
<keyword evidence="2" id="KW-1185">Reference proteome</keyword>
<gene>
    <name evidence="1" type="ORF">FR698_11890</name>
</gene>
<dbReference type="RefSeq" id="WP_147800416.1">
    <property type="nucleotide sequence ID" value="NZ_VPFL01000016.1"/>
</dbReference>
<dbReference type="InParanoid" id="A0A5C7EVV7"/>
<evidence type="ECO:0000313" key="2">
    <source>
        <dbReference type="Proteomes" id="UP000321201"/>
    </source>
</evidence>
<reference evidence="1 2" key="1">
    <citation type="submission" date="2019-08" db="EMBL/GenBank/DDBJ databases">
        <title>Pelomicrobium methylotrophicum gen. nov., sp. nov. a moderately thermophilic, facultatively anaerobic, lithoautotrophic and methylotrophic bacterium isolated from a terrestrial mud volcano.</title>
        <authorList>
            <person name="Slobodkina G.B."/>
            <person name="Merkel A.Y."/>
            <person name="Slobodkin A.I."/>
        </authorList>
    </citation>
    <scope>NUCLEOTIDE SEQUENCE [LARGE SCALE GENOMIC DNA]</scope>
    <source>
        <strain evidence="1 2">SM250</strain>
    </source>
</reference>
<evidence type="ECO:0000313" key="1">
    <source>
        <dbReference type="EMBL" id="TXF11205.1"/>
    </source>
</evidence>
<dbReference type="Proteomes" id="UP000321201">
    <property type="component" value="Unassembled WGS sequence"/>
</dbReference>
<organism evidence="1 2">
    <name type="scientific">Pelomicrobium methylotrophicum</name>
    <dbReference type="NCBI Taxonomy" id="2602750"/>
    <lineage>
        <taxon>Bacteria</taxon>
        <taxon>Pseudomonadati</taxon>
        <taxon>Pseudomonadota</taxon>
        <taxon>Hydrogenophilia</taxon>
        <taxon>Hydrogenophilia incertae sedis</taxon>
        <taxon>Pelomicrobium</taxon>
    </lineage>
</organism>